<name>A0A3M3RK70_9PSED</name>
<gene>
    <name evidence="1" type="ORF">ALQ49_100646</name>
</gene>
<reference evidence="1 2" key="1">
    <citation type="submission" date="2018-08" db="EMBL/GenBank/DDBJ databases">
        <title>Recombination of ecologically and evolutionarily significant loci maintains genetic cohesion in the Pseudomonas syringae species complex.</title>
        <authorList>
            <person name="Dillon M."/>
            <person name="Thakur S."/>
            <person name="Almeida R.N.D."/>
            <person name="Weir B.S."/>
            <person name="Guttman D.S."/>
        </authorList>
    </citation>
    <scope>NUCLEOTIDE SEQUENCE [LARGE SCALE GENOMIC DNA]</scope>
    <source>
        <strain evidence="1 2">1089_5</strain>
    </source>
</reference>
<dbReference type="EMBL" id="RBPL01000064">
    <property type="protein sequence ID" value="RMN96805.1"/>
    <property type="molecule type" value="Genomic_DNA"/>
</dbReference>
<accession>A0A3M3RK70</accession>
<dbReference type="Proteomes" id="UP000278062">
    <property type="component" value="Unassembled WGS sequence"/>
</dbReference>
<evidence type="ECO:0000313" key="2">
    <source>
        <dbReference type="Proteomes" id="UP000278062"/>
    </source>
</evidence>
<proteinExistence type="predicted"/>
<comment type="caution">
    <text evidence="1">The sequence shown here is derived from an EMBL/GenBank/DDBJ whole genome shotgun (WGS) entry which is preliminary data.</text>
</comment>
<dbReference type="AlphaFoldDB" id="A0A3M3RK70"/>
<organism evidence="1 2">
    <name type="scientific">Pseudomonas syringae pv. apii</name>
    <dbReference type="NCBI Taxonomy" id="81036"/>
    <lineage>
        <taxon>Bacteria</taxon>
        <taxon>Pseudomonadati</taxon>
        <taxon>Pseudomonadota</taxon>
        <taxon>Gammaproteobacteria</taxon>
        <taxon>Pseudomonadales</taxon>
        <taxon>Pseudomonadaceae</taxon>
        <taxon>Pseudomonas</taxon>
    </lineage>
</organism>
<protein>
    <submittedName>
        <fullName evidence="1">Uncharacterized protein</fullName>
    </submittedName>
</protein>
<sequence length="41" mass="4631">MNLDTEIRLKLLKLFPDGATAYAEGFAQDLSRMKCTISKKL</sequence>
<evidence type="ECO:0000313" key="1">
    <source>
        <dbReference type="EMBL" id="RMN96805.1"/>
    </source>
</evidence>